<dbReference type="InterPro" id="IPR025943">
    <property type="entry name" value="Sigma_54_int_dom_ATP-bd_2"/>
</dbReference>
<keyword evidence="3" id="KW-0805">Transcription regulation</keyword>
<dbReference type="SUPFAM" id="SSF46689">
    <property type="entry name" value="Homeodomain-like"/>
    <property type="match status" value="1"/>
</dbReference>
<dbReference type="CDD" id="cd00009">
    <property type="entry name" value="AAA"/>
    <property type="match status" value="1"/>
</dbReference>
<evidence type="ECO:0000256" key="6">
    <source>
        <dbReference type="SAM" id="MobiDB-lite"/>
    </source>
</evidence>
<dbReference type="GO" id="GO:0005524">
    <property type="term" value="F:ATP binding"/>
    <property type="evidence" value="ECO:0007669"/>
    <property type="project" value="UniProtKB-KW"/>
</dbReference>
<dbReference type="InterPro" id="IPR035965">
    <property type="entry name" value="PAS-like_dom_sf"/>
</dbReference>
<evidence type="ECO:0000256" key="3">
    <source>
        <dbReference type="ARBA" id="ARBA00023015"/>
    </source>
</evidence>
<dbReference type="InterPro" id="IPR000014">
    <property type="entry name" value="PAS"/>
</dbReference>
<dbReference type="Pfam" id="PF13426">
    <property type="entry name" value="PAS_9"/>
    <property type="match status" value="1"/>
</dbReference>
<sequence>MQSNHLSRHARQVLTVTQGKALAQGPGSDPSIARSWLRCLEDYHLDPAQSMAPTVLEHGRVLESRERLQQVLQIAGNEMNSLHQQLSGAGHAVLLTDARGVILNCVTAPTERRIFERAGLWLGADWSEAREGTNGIGTCLVERQAVTIHQDEHFRGRHTGLTCSASPVFDPHGELLAVLDVSSARAEVSRQSQFHTMALVNLSAKMIESCYFLRYFENQYLLRFHLQAESVGLFSEGLLAFDGDGRICAVNQSALNLLGTVRDGLLGKPVDMFFDCSQSELLSRATAQASTSWPLRTRDGRLLFASLRGQVRSMLPALAPLATSVKTEKAAGICLVDPALQNDFRRAVRVFERDVPLLLNGETGCGKEAFAKAVHLASQRSGKAFVALNCASIPESLIESELFGYRGGSFTGARKEGMRGKLQQADGGTLLLDEIGDMPLALQTRLLRVLEDRMVVPIGGEPQAVNVRIISATHRNLLERVEDGSFREDLYYRLNGLEIELPALRERSDKSQLLDFILAEEAGEQSVSLEPAARRALLDFAWPGNVRQLRNVLRTLVALCDDGCIRQSELPATIVGAALRLPDVPRNSGLSEPPLCGASPLRQGEGESPLEDAERSALLVTLEKHRWHMTHVAAQLGVSRNTLYRKLRKHGIARDA</sequence>
<keyword evidence="1" id="KW-0547">Nucleotide-binding</keyword>
<feature type="domain" description="PAS" evidence="8">
    <location>
        <begin position="235"/>
        <end position="268"/>
    </location>
</feature>
<dbReference type="InterPro" id="IPR025944">
    <property type="entry name" value="Sigma_54_int_dom_CS"/>
</dbReference>
<name>A0AAP0SA84_9PSED</name>
<dbReference type="Gene3D" id="3.30.450.20">
    <property type="entry name" value="PAS domain"/>
    <property type="match status" value="1"/>
</dbReference>
<keyword evidence="2" id="KW-0067">ATP-binding</keyword>
<keyword evidence="5" id="KW-0804">Transcription</keyword>
<dbReference type="KEGG" id="pdw:BV82_4951"/>
<proteinExistence type="predicted"/>
<dbReference type="InterPro" id="IPR002078">
    <property type="entry name" value="Sigma_54_int"/>
</dbReference>
<dbReference type="PROSITE" id="PS50112">
    <property type="entry name" value="PAS"/>
    <property type="match status" value="1"/>
</dbReference>
<dbReference type="InterPro" id="IPR027417">
    <property type="entry name" value="P-loop_NTPase"/>
</dbReference>
<evidence type="ECO:0000256" key="5">
    <source>
        <dbReference type="ARBA" id="ARBA00023163"/>
    </source>
</evidence>
<dbReference type="PANTHER" id="PTHR32071:SF77">
    <property type="entry name" value="TRANSCRIPTIONAL REGULATORY PROTEIN"/>
    <property type="match status" value="1"/>
</dbReference>
<dbReference type="Proteomes" id="UP000027121">
    <property type="component" value="Chromosome"/>
</dbReference>
<evidence type="ECO:0000259" key="8">
    <source>
        <dbReference type="PROSITE" id="PS50112"/>
    </source>
</evidence>
<dbReference type="GO" id="GO:0006355">
    <property type="term" value="P:regulation of DNA-templated transcription"/>
    <property type="evidence" value="ECO:0007669"/>
    <property type="project" value="InterPro"/>
</dbReference>
<dbReference type="PRINTS" id="PR01590">
    <property type="entry name" value="HTHFIS"/>
</dbReference>
<evidence type="ECO:0000256" key="4">
    <source>
        <dbReference type="ARBA" id="ARBA00023125"/>
    </source>
</evidence>
<dbReference type="Pfam" id="PF25601">
    <property type="entry name" value="AAA_lid_14"/>
    <property type="match status" value="1"/>
</dbReference>
<evidence type="ECO:0000259" key="7">
    <source>
        <dbReference type="PROSITE" id="PS50045"/>
    </source>
</evidence>
<keyword evidence="4" id="KW-0238">DNA-binding</keyword>
<dbReference type="PANTHER" id="PTHR32071">
    <property type="entry name" value="TRANSCRIPTIONAL REGULATORY PROTEIN"/>
    <property type="match status" value="1"/>
</dbReference>
<reference evidence="9 10" key="2">
    <citation type="journal article" date="2016" name="Front. Microbiol.">
        <title>When Genome-Based Approach Meets the 'Old but Good': Revealing Genes Involved in the Antibacterial Activity of Pseudomonas sp. P482 against Soft Rot Pathogens.</title>
        <authorList>
            <person name="Krzyzanowska D.M."/>
            <person name="Ossowicki A."/>
            <person name="Rajewska M."/>
            <person name="Maciag T."/>
            <person name="Jablonska M."/>
            <person name="Obuchowski M."/>
            <person name="Heeb S."/>
            <person name="Jafra S."/>
        </authorList>
    </citation>
    <scope>NUCLEOTIDE SEQUENCE [LARGE SCALE GENOMIC DNA]</scope>
    <source>
        <strain evidence="9 10">P482</strain>
    </source>
</reference>
<accession>A0AAP0SA84</accession>
<evidence type="ECO:0000256" key="1">
    <source>
        <dbReference type="ARBA" id="ARBA00022741"/>
    </source>
</evidence>
<dbReference type="EMBL" id="CP071706">
    <property type="protein sequence ID" value="KDN97191.1"/>
    <property type="molecule type" value="Genomic_DNA"/>
</dbReference>
<dbReference type="GeneID" id="98285335"/>
<evidence type="ECO:0000313" key="10">
    <source>
        <dbReference type="Proteomes" id="UP000027121"/>
    </source>
</evidence>
<dbReference type="Gene3D" id="3.40.50.300">
    <property type="entry name" value="P-loop containing nucleotide triphosphate hydrolases"/>
    <property type="match status" value="1"/>
</dbReference>
<protein>
    <submittedName>
        <fullName evidence="9">Sigma-54-dependent Fis family transcriptional regulator</fullName>
    </submittedName>
</protein>
<keyword evidence="10" id="KW-1185">Reference proteome</keyword>
<dbReference type="SUPFAM" id="SSF52540">
    <property type="entry name" value="P-loop containing nucleoside triphosphate hydrolases"/>
    <property type="match status" value="1"/>
</dbReference>
<dbReference type="Gene3D" id="1.10.8.60">
    <property type="match status" value="1"/>
</dbReference>
<dbReference type="Gene3D" id="1.10.10.60">
    <property type="entry name" value="Homeodomain-like"/>
    <property type="match status" value="1"/>
</dbReference>
<dbReference type="InterPro" id="IPR002197">
    <property type="entry name" value="HTH_Fis"/>
</dbReference>
<dbReference type="PROSITE" id="PS00676">
    <property type="entry name" value="SIGMA54_INTERACT_2"/>
    <property type="match status" value="1"/>
</dbReference>
<evidence type="ECO:0000256" key="2">
    <source>
        <dbReference type="ARBA" id="ARBA00022840"/>
    </source>
</evidence>
<dbReference type="InterPro" id="IPR029016">
    <property type="entry name" value="GAF-like_dom_sf"/>
</dbReference>
<feature type="region of interest" description="Disordered" evidence="6">
    <location>
        <begin position="590"/>
        <end position="613"/>
    </location>
</feature>
<evidence type="ECO:0000313" key="9">
    <source>
        <dbReference type="EMBL" id="KDN97191.1"/>
    </source>
</evidence>
<dbReference type="SMART" id="SM00382">
    <property type="entry name" value="AAA"/>
    <property type="match status" value="1"/>
</dbReference>
<dbReference type="InterPro" id="IPR003593">
    <property type="entry name" value="AAA+_ATPase"/>
</dbReference>
<gene>
    <name evidence="9" type="ORF">BV82_4951</name>
</gene>
<dbReference type="Pfam" id="PF02954">
    <property type="entry name" value="HTH_8"/>
    <property type="match status" value="1"/>
</dbReference>
<dbReference type="FunFam" id="3.40.50.300:FF:000006">
    <property type="entry name" value="DNA-binding transcriptional regulator NtrC"/>
    <property type="match status" value="1"/>
</dbReference>
<dbReference type="InterPro" id="IPR058031">
    <property type="entry name" value="AAA_lid_NorR"/>
</dbReference>
<dbReference type="PROSITE" id="PS00688">
    <property type="entry name" value="SIGMA54_INTERACT_3"/>
    <property type="match status" value="1"/>
</dbReference>
<dbReference type="RefSeq" id="WP_036996980.1">
    <property type="nucleotide sequence ID" value="NZ_CP071706.1"/>
</dbReference>
<dbReference type="SMART" id="SM00091">
    <property type="entry name" value="PAS"/>
    <property type="match status" value="1"/>
</dbReference>
<dbReference type="Gene3D" id="3.30.450.40">
    <property type="match status" value="1"/>
</dbReference>
<dbReference type="SUPFAM" id="SSF55781">
    <property type="entry name" value="GAF domain-like"/>
    <property type="match status" value="1"/>
</dbReference>
<dbReference type="PROSITE" id="PS50045">
    <property type="entry name" value="SIGMA54_INTERACT_4"/>
    <property type="match status" value="1"/>
</dbReference>
<dbReference type="Pfam" id="PF00158">
    <property type="entry name" value="Sigma54_activat"/>
    <property type="match status" value="1"/>
</dbReference>
<feature type="domain" description="Sigma-54 factor interaction" evidence="7">
    <location>
        <begin position="333"/>
        <end position="558"/>
    </location>
</feature>
<dbReference type="GO" id="GO:0043565">
    <property type="term" value="F:sequence-specific DNA binding"/>
    <property type="evidence" value="ECO:0007669"/>
    <property type="project" value="InterPro"/>
</dbReference>
<dbReference type="InterPro" id="IPR009057">
    <property type="entry name" value="Homeodomain-like_sf"/>
</dbReference>
<dbReference type="CDD" id="cd00130">
    <property type="entry name" value="PAS"/>
    <property type="match status" value="1"/>
</dbReference>
<dbReference type="SUPFAM" id="SSF55785">
    <property type="entry name" value="PYP-like sensor domain (PAS domain)"/>
    <property type="match status" value="1"/>
</dbReference>
<organism evidence="9 10">
    <name type="scientific">Pseudomonas donghuensis</name>
    <dbReference type="NCBI Taxonomy" id="1163398"/>
    <lineage>
        <taxon>Bacteria</taxon>
        <taxon>Pseudomonadati</taxon>
        <taxon>Pseudomonadota</taxon>
        <taxon>Gammaproteobacteria</taxon>
        <taxon>Pseudomonadales</taxon>
        <taxon>Pseudomonadaceae</taxon>
        <taxon>Pseudomonas</taxon>
    </lineage>
</organism>
<reference evidence="9 10" key="1">
    <citation type="journal article" date="2014" name="Genome Announc.">
        <title>Genome Sequence of Pseudomonas sp. Strain P482, a Tomato Rhizosphere Isolate with Broad-Spectrum Antimicrobial Activity.</title>
        <authorList>
            <person name="Krzyzanowska D.M."/>
            <person name="Ossowicki A."/>
            <person name="Jafra S."/>
        </authorList>
    </citation>
    <scope>NUCLEOTIDE SEQUENCE [LARGE SCALE GENOMIC DNA]</scope>
    <source>
        <strain evidence="9 10">P482</strain>
    </source>
</reference>
<dbReference type="AlphaFoldDB" id="A0AAP0SA84"/>